<proteinExistence type="predicted"/>
<evidence type="ECO:0000256" key="1">
    <source>
        <dbReference type="ARBA" id="ARBA00022729"/>
    </source>
</evidence>
<dbReference type="Pfam" id="PF13778">
    <property type="entry name" value="DUF4174"/>
    <property type="match status" value="1"/>
</dbReference>
<dbReference type="Proteomes" id="UP001595593">
    <property type="component" value="Unassembled WGS sequence"/>
</dbReference>
<organism evidence="3 4">
    <name type="scientific">Teichococcus globiformis</name>
    <dbReference type="NCBI Taxonomy" id="2307229"/>
    <lineage>
        <taxon>Bacteria</taxon>
        <taxon>Pseudomonadati</taxon>
        <taxon>Pseudomonadota</taxon>
        <taxon>Alphaproteobacteria</taxon>
        <taxon>Acetobacterales</taxon>
        <taxon>Roseomonadaceae</taxon>
        <taxon>Roseomonas</taxon>
    </lineage>
</organism>
<accession>A0ABV7G2X6</accession>
<reference evidence="4" key="1">
    <citation type="journal article" date="2019" name="Int. J. Syst. Evol. Microbiol.">
        <title>The Global Catalogue of Microorganisms (GCM) 10K type strain sequencing project: providing services to taxonomists for standard genome sequencing and annotation.</title>
        <authorList>
            <consortium name="The Broad Institute Genomics Platform"/>
            <consortium name="The Broad Institute Genome Sequencing Center for Infectious Disease"/>
            <person name="Wu L."/>
            <person name="Ma J."/>
        </authorList>
    </citation>
    <scope>NUCLEOTIDE SEQUENCE [LARGE SCALE GENOMIC DNA]</scope>
    <source>
        <strain evidence="4">KCTC 52094</strain>
    </source>
</reference>
<sequence>MGGRLTRRAIAALAMAPGAALGGDLAPYHWKSRVLLVFAEEDAPALRDQHRRIMAARGGMAERDMAVIAVVGAQRVEHWLGAPGQEDAAALRARFAVPPSGFAAILLGKDGGEKWRVDRPADPEEVFALVDTMPMRRREAGQG</sequence>
<evidence type="ECO:0000313" key="3">
    <source>
        <dbReference type="EMBL" id="MFC3126193.1"/>
    </source>
</evidence>
<comment type="caution">
    <text evidence="3">The sequence shown here is derived from an EMBL/GenBank/DDBJ whole genome shotgun (WGS) entry which is preliminary data.</text>
</comment>
<dbReference type="InterPro" id="IPR025232">
    <property type="entry name" value="DUF4174"/>
</dbReference>
<dbReference type="EMBL" id="JBHRTN010000015">
    <property type="protein sequence ID" value="MFC3126193.1"/>
    <property type="molecule type" value="Genomic_DNA"/>
</dbReference>
<name>A0ABV7G2X6_9PROT</name>
<gene>
    <name evidence="3" type="ORF">ACFOD4_14085</name>
</gene>
<keyword evidence="1" id="KW-0732">Signal</keyword>
<protein>
    <submittedName>
        <fullName evidence="3">DUF4174 domain-containing protein</fullName>
    </submittedName>
</protein>
<evidence type="ECO:0000259" key="2">
    <source>
        <dbReference type="Pfam" id="PF13778"/>
    </source>
</evidence>
<dbReference type="RefSeq" id="WP_379597377.1">
    <property type="nucleotide sequence ID" value="NZ_JBHRTN010000015.1"/>
</dbReference>
<evidence type="ECO:0000313" key="4">
    <source>
        <dbReference type="Proteomes" id="UP001595593"/>
    </source>
</evidence>
<feature type="domain" description="DUF4174" evidence="2">
    <location>
        <begin position="25"/>
        <end position="139"/>
    </location>
</feature>
<keyword evidence="4" id="KW-1185">Reference proteome</keyword>